<comment type="similarity">
    <text evidence="2">Belongs to the Toll-like receptor family.</text>
</comment>
<keyword evidence="17" id="KW-1185">Reference proteome</keyword>
<dbReference type="InParanoid" id="G1TMV3"/>
<dbReference type="Gene3D" id="3.80.10.10">
    <property type="entry name" value="Ribonuclease Inhibitor"/>
    <property type="match status" value="4"/>
</dbReference>
<evidence type="ECO:0000259" key="15">
    <source>
        <dbReference type="PROSITE" id="PS50104"/>
    </source>
</evidence>
<dbReference type="InterPro" id="IPR001611">
    <property type="entry name" value="Leu-rich_rpt"/>
</dbReference>
<protein>
    <recommendedName>
        <fullName evidence="15">TIR domain-containing protein</fullName>
    </recommendedName>
</protein>
<evidence type="ECO:0000256" key="4">
    <source>
        <dbReference type="ARBA" id="ARBA00022614"/>
    </source>
</evidence>
<dbReference type="Pfam" id="PF13855">
    <property type="entry name" value="LRR_8"/>
    <property type="match status" value="2"/>
</dbReference>
<evidence type="ECO:0000256" key="9">
    <source>
        <dbReference type="ARBA" id="ARBA00022989"/>
    </source>
</evidence>
<dbReference type="AlphaFoldDB" id="G1TMV3"/>
<feature type="domain" description="TIR" evidence="15">
    <location>
        <begin position="782"/>
        <end position="924"/>
    </location>
</feature>
<dbReference type="SMART" id="SM00369">
    <property type="entry name" value="LRR_TYP"/>
    <property type="match status" value="6"/>
</dbReference>
<evidence type="ECO:0000256" key="14">
    <source>
        <dbReference type="SAM" id="Phobius"/>
    </source>
</evidence>
<evidence type="ECO:0000313" key="17">
    <source>
        <dbReference type="Proteomes" id="UP000001811"/>
    </source>
</evidence>
<dbReference type="PROSITE" id="PS51450">
    <property type="entry name" value="LRR"/>
    <property type="match status" value="2"/>
</dbReference>
<dbReference type="Proteomes" id="UP000001811">
    <property type="component" value="Chromosome 17"/>
</dbReference>
<dbReference type="InterPro" id="IPR000157">
    <property type="entry name" value="TIR_dom"/>
</dbReference>
<evidence type="ECO:0000256" key="1">
    <source>
        <dbReference type="ARBA" id="ARBA00004479"/>
    </source>
</evidence>
<dbReference type="STRING" id="9986.ENSOCUP00000018317"/>
<dbReference type="Gene3D" id="3.40.50.10140">
    <property type="entry name" value="Toll/interleukin-1 receptor homology (TIR) domain"/>
    <property type="match status" value="1"/>
</dbReference>
<feature type="transmembrane region" description="Helical" evidence="14">
    <location>
        <begin position="732"/>
        <end position="753"/>
    </location>
</feature>
<reference evidence="16" key="2">
    <citation type="submission" date="2025-08" db="UniProtKB">
        <authorList>
            <consortium name="Ensembl"/>
        </authorList>
    </citation>
    <scope>IDENTIFICATION</scope>
    <source>
        <strain evidence="16">Thorbecke</strain>
    </source>
</reference>
<keyword evidence="6" id="KW-0732">Signal</keyword>
<dbReference type="eggNOG" id="KOG4641">
    <property type="taxonomic scope" value="Eukaryota"/>
</dbReference>
<dbReference type="GO" id="GO:0045087">
    <property type="term" value="P:innate immune response"/>
    <property type="evidence" value="ECO:0007669"/>
    <property type="project" value="UniProtKB-KW"/>
</dbReference>
<proteinExistence type="inferred from homology"/>
<evidence type="ECO:0000256" key="11">
    <source>
        <dbReference type="ARBA" id="ARBA00023170"/>
    </source>
</evidence>
<dbReference type="InterPro" id="IPR003591">
    <property type="entry name" value="Leu-rich_rpt_typical-subtyp"/>
</dbReference>
<dbReference type="Ensembl" id="ENSOCUT00000024127.3">
    <property type="protein sequence ID" value="ENSOCUP00000018317.3"/>
    <property type="gene ID" value="ENSOCUG00000026685.3"/>
</dbReference>
<evidence type="ECO:0000256" key="5">
    <source>
        <dbReference type="ARBA" id="ARBA00022692"/>
    </source>
</evidence>
<name>G1TMV3_RABIT</name>
<organism evidence="16 17">
    <name type="scientific">Oryctolagus cuniculus</name>
    <name type="common">Rabbit</name>
    <dbReference type="NCBI Taxonomy" id="9986"/>
    <lineage>
        <taxon>Eukaryota</taxon>
        <taxon>Metazoa</taxon>
        <taxon>Chordata</taxon>
        <taxon>Craniata</taxon>
        <taxon>Vertebrata</taxon>
        <taxon>Euteleostomi</taxon>
        <taxon>Mammalia</taxon>
        <taxon>Eutheria</taxon>
        <taxon>Euarchontoglires</taxon>
        <taxon>Glires</taxon>
        <taxon>Lagomorpha</taxon>
        <taxon>Leporidae</taxon>
        <taxon>Oryctolagus</taxon>
    </lineage>
</organism>
<evidence type="ECO:0000313" key="16">
    <source>
        <dbReference type="Ensembl" id="ENSOCUP00000018317.3"/>
    </source>
</evidence>
<evidence type="ECO:0000256" key="6">
    <source>
        <dbReference type="ARBA" id="ARBA00022729"/>
    </source>
</evidence>
<keyword evidence="3" id="KW-0399">Innate immunity</keyword>
<dbReference type="GeneTree" id="ENSGT00940000163623"/>
<dbReference type="SUPFAM" id="SSF52058">
    <property type="entry name" value="L domain-like"/>
    <property type="match status" value="3"/>
</dbReference>
<dbReference type="Bgee" id="ENSOCUG00000026685">
    <property type="expression patterns" value="Expressed in liver and 6 other cell types or tissues"/>
</dbReference>
<dbReference type="PANTHER" id="PTHR24365">
    <property type="entry name" value="TOLL-LIKE RECEPTOR"/>
    <property type="match status" value="1"/>
</dbReference>
<evidence type="ECO:0000256" key="2">
    <source>
        <dbReference type="ARBA" id="ARBA00009634"/>
    </source>
</evidence>
<keyword evidence="7" id="KW-0677">Repeat</keyword>
<dbReference type="SMART" id="SM00255">
    <property type="entry name" value="TIR"/>
    <property type="match status" value="1"/>
</dbReference>
<dbReference type="SUPFAM" id="SSF52200">
    <property type="entry name" value="Toll/Interleukin receptor TIR domain"/>
    <property type="match status" value="1"/>
</dbReference>
<dbReference type="HOGENOM" id="CLU_318753_0_0_1"/>
<dbReference type="GO" id="GO:0038023">
    <property type="term" value="F:signaling receptor activity"/>
    <property type="evidence" value="ECO:0007669"/>
    <property type="project" value="TreeGrafter"/>
</dbReference>
<dbReference type="PaxDb" id="9986-ENSOCUP00000018317"/>
<evidence type="ECO:0000256" key="12">
    <source>
        <dbReference type="ARBA" id="ARBA00023180"/>
    </source>
</evidence>
<evidence type="ECO:0000256" key="10">
    <source>
        <dbReference type="ARBA" id="ARBA00023136"/>
    </source>
</evidence>
<dbReference type="EMBL" id="AAGW02024250">
    <property type="status" value="NOT_ANNOTATED_CDS"/>
    <property type="molecule type" value="Genomic_DNA"/>
</dbReference>
<dbReference type="GO" id="GO:0002224">
    <property type="term" value="P:toll-like receptor signaling pathway"/>
    <property type="evidence" value="ECO:0007669"/>
    <property type="project" value="TreeGrafter"/>
</dbReference>
<evidence type="ECO:0000256" key="8">
    <source>
        <dbReference type="ARBA" id="ARBA00022859"/>
    </source>
</evidence>
<keyword evidence="13" id="KW-0395">Inflammatory response</keyword>
<keyword evidence="8" id="KW-0391">Immunity</keyword>
<dbReference type="GO" id="GO:0005886">
    <property type="term" value="C:plasma membrane"/>
    <property type="evidence" value="ECO:0007669"/>
    <property type="project" value="TreeGrafter"/>
</dbReference>
<dbReference type="FunFam" id="3.40.50.10140:FF:000001">
    <property type="entry name" value="Toll-like receptor 2"/>
    <property type="match status" value="1"/>
</dbReference>
<evidence type="ECO:0000256" key="3">
    <source>
        <dbReference type="ARBA" id="ARBA00022588"/>
    </source>
</evidence>
<accession>G1TMV3</accession>
<keyword evidence="9 14" id="KW-1133">Transmembrane helix</keyword>
<dbReference type="InterPro" id="IPR035897">
    <property type="entry name" value="Toll_tir_struct_dom_sf"/>
</dbReference>
<keyword evidence="5 14" id="KW-0812">Transmembrane</keyword>
<dbReference type="FunFam" id="3.80.10.10:FF:000730">
    <property type="entry name" value="Toll-like receptor 11"/>
    <property type="match status" value="1"/>
</dbReference>
<dbReference type="GO" id="GO:0006954">
    <property type="term" value="P:inflammatory response"/>
    <property type="evidence" value="ECO:0007669"/>
    <property type="project" value="UniProtKB-KW"/>
</dbReference>
<evidence type="ECO:0000256" key="7">
    <source>
        <dbReference type="ARBA" id="ARBA00022737"/>
    </source>
</evidence>
<gene>
    <name evidence="16" type="primary">LOC100347922</name>
</gene>
<evidence type="ECO:0000256" key="13">
    <source>
        <dbReference type="ARBA" id="ARBA00023198"/>
    </source>
</evidence>
<comment type="subcellular location">
    <subcellularLocation>
        <location evidence="1">Membrane</location>
        <topology evidence="1">Single-pass type I membrane protein</topology>
    </subcellularLocation>
</comment>
<dbReference type="PANTHER" id="PTHR24365:SF527">
    <property type="entry name" value="TOLL-LIKE RECEPTOR 11"/>
    <property type="match status" value="1"/>
</dbReference>
<keyword evidence="4" id="KW-0433">Leucine-rich repeat</keyword>
<keyword evidence="12" id="KW-0325">Glycoprotein</keyword>
<dbReference type="PROSITE" id="PS50104">
    <property type="entry name" value="TIR"/>
    <property type="match status" value="1"/>
</dbReference>
<dbReference type="SMART" id="SM00365">
    <property type="entry name" value="LRR_SD22"/>
    <property type="match status" value="3"/>
</dbReference>
<dbReference type="InterPro" id="IPR032675">
    <property type="entry name" value="LRR_dom_sf"/>
</dbReference>
<keyword evidence="10 14" id="KW-0472">Membrane</keyword>
<reference evidence="16 17" key="1">
    <citation type="journal article" date="2011" name="Nature">
        <title>A high-resolution map of human evolutionary constraint using 29 mammals.</title>
        <authorList>
            <person name="Lindblad-Toh K."/>
            <person name="Garber M."/>
            <person name="Zuk O."/>
            <person name="Lin M.F."/>
            <person name="Parker B.J."/>
            <person name="Washietl S."/>
            <person name="Kheradpour P."/>
            <person name="Ernst J."/>
            <person name="Jordan G."/>
            <person name="Mauceli E."/>
            <person name="Ward L.D."/>
            <person name="Lowe C.B."/>
            <person name="Holloway A.K."/>
            <person name="Clamp M."/>
            <person name="Gnerre S."/>
            <person name="Alfoldi J."/>
            <person name="Beal K."/>
            <person name="Chang J."/>
            <person name="Clawson H."/>
            <person name="Cuff J."/>
            <person name="Di Palma F."/>
            <person name="Fitzgerald S."/>
            <person name="Flicek P."/>
            <person name="Guttman M."/>
            <person name="Hubisz M.J."/>
            <person name="Jaffe D.B."/>
            <person name="Jungreis I."/>
            <person name="Kent W.J."/>
            <person name="Kostka D."/>
            <person name="Lara M."/>
            <person name="Martins A.L."/>
            <person name="Massingham T."/>
            <person name="Moltke I."/>
            <person name="Raney B.J."/>
            <person name="Rasmussen M.D."/>
            <person name="Robinson J."/>
            <person name="Stark A."/>
            <person name="Vilella A.J."/>
            <person name="Wen J."/>
            <person name="Xie X."/>
            <person name="Zody M.C."/>
            <person name="Baldwin J."/>
            <person name="Bloom T."/>
            <person name="Chin C.W."/>
            <person name="Heiman D."/>
            <person name="Nicol R."/>
            <person name="Nusbaum C."/>
            <person name="Young S."/>
            <person name="Wilkinson J."/>
            <person name="Worley K.C."/>
            <person name="Kovar C.L."/>
            <person name="Muzny D.M."/>
            <person name="Gibbs R.A."/>
            <person name="Cree A."/>
            <person name="Dihn H.H."/>
            <person name="Fowler G."/>
            <person name="Jhangiani S."/>
            <person name="Joshi V."/>
            <person name="Lee S."/>
            <person name="Lewis L.R."/>
            <person name="Nazareth L.V."/>
            <person name="Okwuonu G."/>
            <person name="Santibanez J."/>
            <person name="Warren W.C."/>
            <person name="Mardis E.R."/>
            <person name="Weinstock G.M."/>
            <person name="Wilson R.K."/>
            <person name="Delehaunty K."/>
            <person name="Dooling D."/>
            <person name="Fronik C."/>
            <person name="Fulton L."/>
            <person name="Fulton B."/>
            <person name="Graves T."/>
            <person name="Minx P."/>
            <person name="Sodergren E."/>
            <person name="Birney E."/>
            <person name="Margulies E.H."/>
            <person name="Herrero J."/>
            <person name="Green E.D."/>
            <person name="Haussler D."/>
            <person name="Siepel A."/>
            <person name="Goldman N."/>
            <person name="Pollard K.S."/>
            <person name="Pedersen J.S."/>
            <person name="Lander E.S."/>
            <person name="Kellis M."/>
        </authorList>
    </citation>
    <scope>NUCLEOTIDE SEQUENCE [LARGE SCALE GENOMIC DNA]</scope>
    <source>
        <strain evidence="16 17">Thorbecke inbred</strain>
    </source>
</reference>
<keyword evidence="11" id="KW-0675">Receptor</keyword>
<dbReference type="Pfam" id="PF13676">
    <property type="entry name" value="TIR_2"/>
    <property type="match status" value="1"/>
</dbReference>
<reference evidence="16" key="3">
    <citation type="submission" date="2025-09" db="UniProtKB">
        <authorList>
            <consortium name="Ensembl"/>
        </authorList>
    </citation>
    <scope>IDENTIFICATION</scope>
    <source>
        <strain evidence="16">Thorbecke</strain>
    </source>
</reference>
<sequence>MFIGCDTLIISALFLEAAPRMKRCLFSTLLLPCMMSFSLRSWAWTAPDCTVGDASLLSNLSFYVPFCSLVPGLHLFASCSNVKDLPQTLASVPRDIEALCLQGTVPILPDDAFGLFSSLQLLRLQLGTTKVAAGAFQGLHQLQHLSFEHHAPCCLNLFLPQDTLESLRFLNSISFQGYCLNYSQSIQLPISLSHLTLKHSCLTELQELQKLFPNLGSGFSPTHSPRPWSPFLEVLDLSSNLHLSQVGVGALKGLHLRSLRLDGTPLNTTGLLDSGLLHLDSLSLVHTGVNKLPGNVTGYFELGALDLGRNQIQNIKDEDLPSLHSLEVISLYANSLQLLPPGFFSALPQLQRLNLSMNKLGPTLVLPQGWSSNLKVLDLSHNELCTLPHGAFSSLPQLQELWLSGNNISSLSSENLEGLRQLKSLDLSWNQIKVLKPGWLSPLPALTSLNILGTYLETISGRHLQGPRKLSHLQLGSVAMLDIYPPWPPELLSLEVWAQPSVFFHVANGEPFLFLENLTLQSSNVVLVPFNATIHFPSLRHLTLRGCSPFIFSSPDSRFFPQLPLLEHLHFWSGHEDAENLHLSITPKLRVLELGDMDFFYNLGSVTLEEVLKEVPQLQVLALSHLNLRNLSISTFRGLGLLRLLLLNSEWDLGLDSSLQEMIPQMPEYVYFSNVTFICQCESSWVGPWATGAPNTFVYGLGDSICMANASDYSKTPLLSFLSSHCAHDPNFQGFLISFILVLLLMISALLGCPKWPWLRQLRKLFYAWWWKLCGRGPRSAFRYDVFISYCEQDQAWVLDKLVPALEKPPPAGEGLRLCLPERDFGIGQDRMDATAASMESSRTTLCVLSCQALRSPWCNLELRLATYHLVARPGAARLTLLFLEPIDRRQLHSYHRLTRWLQKEDYFDVPQAGVQWDDFCEQLRKRLKRAEQEREDCVL</sequence>
<dbReference type="FunFam" id="3.80.10.10:FF:000832">
    <property type="entry name" value="Toll-like receptor 11"/>
    <property type="match status" value="1"/>
</dbReference>